<evidence type="ECO:0000256" key="1">
    <source>
        <dbReference type="SAM" id="MobiDB-lite"/>
    </source>
</evidence>
<dbReference type="EMBL" id="CAJGYO010000020">
    <property type="protein sequence ID" value="CAD6340648.1"/>
    <property type="molecule type" value="Genomic_DNA"/>
</dbReference>
<sequence>MQETKYEETTLEPERHHRRGSELLTDCNYAVMGETELIDKAGPKGYKLDKHKLELELEDEAAAAAGDSSAVVTVGRVCTAVAAHMKTHPRTRSK</sequence>
<evidence type="ECO:0000313" key="2">
    <source>
        <dbReference type="EMBL" id="CAD6340648.1"/>
    </source>
</evidence>
<feature type="region of interest" description="Disordered" evidence="1">
    <location>
        <begin position="1"/>
        <end position="20"/>
    </location>
</feature>
<organism evidence="2 3">
    <name type="scientific">Miscanthus lutarioriparius</name>
    <dbReference type="NCBI Taxonomy" id="422564"/>
    <lineage>
        <taxon>Eukaryota</taxon>
        <taxon>Viridiplantae</taxon>
        <taxon>Streptophyta</taxon>
        <taxon>Embryophyta</taxon>
        <taxon>Tracheophyta</taxon>
        <taxon>Spermatophyta</taxon>
        <taxon>Magnoliopsida</taxon>
        <taxon>Liliopsida</taxon>
        <taxon>Poales</taxon>
        <taxon>Poaceae</taxon>
        <taxon>PACMAD clade</taxon>
        <taxon>Panicoideae</taxon>
        <taxon>Andropogonodae</taxon>
        <taxon>Andropogoneae</taxon>
        <taxon>Saccharinae</taxon>
        <taxon>Miscanthus</taxon>
    </lineage>
</organism>
<proteinExistence type="predicted"/>
<dbReference type="AlphaFoldDB" id="A0A811SD66"/>
<comment type="caution">
    <text evidence="2">The sequence shown here is derived from an EMBL/GenBank/DDBJ whole genome shotgun (WGS) entry which is preliminary data.</text>
</comment>
<reference evidence="2" key="1">
    <citation type="submission" date="2020-10" db="EMBL/GenBank/DDBJ databases">
        <authorList>
            <person name="Han B."/>
            <person name="Lu T."/>
            <person name="Zhao Q."/>
            <person name="Huang X."/>
            <person name="Zhao Y."/>
        </authorList>
    </citation>
    <scope>NUCLEOTIDE SEQUENCE</scope>
</reference>
<dbReference type="Proteomes" id="UP000604825">
    <property type="component" value="Unassembled WGS sequence"/>
</dbReference>
<protein>
    <submittedName>
        <fullName evidence="2">Uncharacterized protein</fullName>
    </submittedName>
</protein>
<evidence type="ECO:0000313" key="3">
    <source>
        <dbReference type="Proteomes" id="UP000604825"/>
    </source>
</evidence>
<name>A0A811SD66_9POAL</name>
<gene>
    <name evidence="2" type="ORF">NCGR_LOCUS64746</name>
</gene>
<accession>A0A811SD66</accession>
<keyword evidence="3" id="KW-1185">Reference proteome</keyword>
<feature type="compositionally biased region" description="Basic and acidic residues" evidence="1">
    <location>
        <begin position="1"/>
        <end position="15"/>
    </location>
</feature>